<evidence type="ECO:0000256" key="4">
    <source>
        <dbReference type="ARBA" id="ARBA00023163"/>
    </source>
</evidence>
<evidence type="ECO:0000259" key="8">
    <source>
        <dbReference type="PROSITE" id="PS51005"/>
    </source>
</evidence>
<feature type="region of interest" description="Disordered" evidence="7">
    <location>
        <begin position="47"/>
        <end position="78"/>
    </location>
</feature>
<dbReference type="GO" id="GO:0006355">
    <property type="term" value="P:regulation of DNA-templated transcription"/>
    <property type="evidence" value="ECO:0007669"/>
    <property type="project" value="InterPro"/>
</dbReference>
<evidence type="ECO:0000256" key="7">
    <source>
        <dbReference type="SAM" id="MobiDB-lite"/>
    </source>
</evidence>
<keyword evidence="6" id="KW-0175">Coiled coil</keyword>
<evidence type="ECO:0000256" key="2">
    <source>
        <dbReference type="ARBA" id="ARBA00023015"/>
    </source>
</evidence>
<proteinExistence type="predicted"/>
<name>A0A9Q0KF61_9MAGN</name>
<keyword evidence="3" id="KW-0238">DNA-binding</keyword>
<dbReference type="PANTHER" id="PTHR31744:SF233">
    <property type="entry name" value="NAC DOMAIN-CONTAINING PROTEIN 72-LIKE"/>
    <property type="match status" value="1"/>
</dbReference>
<dbReference type="EMBL" id="JAMYWD010000006">
    <property type="protein sequence ID" value="KAJ4969201.1"/>
    <property type="molecule type" value="Genomic_DNA"/>
</dbReference>
<accession>A0A9Q0KF61</accession>
<comment type="caution">
    <text evidence="9">The sequence shown here is derived from an EMBL/GenBank/DDBJ whole genome shotgun (WGS) entry which is preliminary data.</text>
</comment>
<organism evidence="9 10">
    <name type="scientific">Protea cynaroides</name>
    <dbReference type="NCBI Taxonomy" id="273540"/>
    <lineage>
        <taxon>Eukaryota</taxon>
        <taxon>Viridiplantae</taxon>
        <taxon>Streptophyta</taxon>
        <taxon>Embryophyta</taxon>
        <taxon>Tracheophyta</taxon>
        <taxon>Spermatophyta</taxon>
        <taxon>Magnoliopsida</taxon>
        <taxon>Proteales</taxon>
        <taxon>Proteaceae</taxon>
        <taxon>Protea</taxon>
    </lineage>
</organism>
<gene>
    <name evidence="9" type="ORF">NE237_015902</name>
</gene>
<feature type="domain" description="NAC" evidence="8">
    <location>
        <begin position="1"/>
        <end position="132"/>
    </location>
</feature>
<evidence type="ECO:0000256" key="6">
    <source>
        <dbReference type="SAM" id="Coils"/>
    </source>
</evidence>
<dbReference type="PROSITE" id="PS51005">
    <property type="entry name" value="NAC"/>
    <property type="match status" value="1"/>
</dbReference>
<dbReference type="Proteomes" id="UP001141806">
    <property type="component" value="Unassembled WGS sequence"/>
</dbReference>
<reference evidence="9" key="1">
    <citation type="journal article" date="2023" name="Plant J.">
        <title>The genome of the king protea, Protea cynaroides.</title>
        <authorList>
            <person name="Chang J."/>
            <person name="Duong T.A."/>
            <person name="Schoeman C."/>
            <person name="Ma X."/>
            <person name="Roodt D."/>
            <person name="Barker N."/>
            <person name="Li Z."/>
            <person name="Van de Peer Y."/>
            <person name="Mizrachi E."/>
        </authorList>
    </citation>
    <scope>NUCLEOTIDE SEQUENCE</scope>
    <source>
        <tissue evidence="9">Young leaves</tissue>
    </source>
</reference>
<keyword evidence="10" id="KW-1185">Reference proteome</keyword>
<dbReference type="PANTHER" id="PTHR31744">
    <property type="entry name" value="PROTEIN CUP-SHAPED COTYLEDON 2-RELATED"/>
    <property type="match status" value="1"/>
</dbReference>
<dbReference type="Gene3D" id="2.170.150.80">
    <property type="entry name" value="NAC domain"/>
    <property type="match status" value="1"/>
</dbReference>
<evidence type="ECO:0000256" key="1">
    <source>
        <dbReference type="ARBA" id="ARBA00004123"/>
    </source>
</evidence>
<feature type="coiled-coil region" evidence="6">
    <location>
        <begin position="137"/>
        <end position="209"/>
    </location>
</feature>
<evidence type="ECO:0000256" key="5">
    <source>
        <dbReference type="ARBA" id="ARBA00023242"/>
    </source>
</evidence>
<protein>
    <recommendedName>
        <fullName evidence="8">NAC domain-containing protein</fullName>
    </recommendedName>
</protein>
<dbReference type="Pfam" id="PF02365">
    <property type="entry name" value="NAM"/>
    <property type="match status" value="1"/>
</dbReference>
<keyword evidence="2" id="KW-0805">Transcription regulation</keyword>
<keyword evidence="4" id="KW-0804">Transcription</keyword>
<keyword evidence="5" id="KW-0539">Nucleus</keyword>
<dbReference type="GO" id="GO:0003677">
    <property type="term" value="F:DNA binding"/>
    <property type="evidence" value="ECO:0007669"/>
    <property type="project" value="UniProtKB-KW"/>
</dbReference>
<dbReference type="SUPFAM" id="SSF101941">
    <property type="entry name" value="NAC domain"/>
    <property type="match status" value="1"/>
</dbReference>
<dbReference type="AlphaFoldDB" id="A0A9Q0KF61"/>
<dbReference type="InterPro" id="IPR003441">
    <property type="entry name" value="NAC-dom"/>
</dbReference>
<evidence type="ECO:0000256" key="3">
    <source>
        <dbReference type="ARBA" id="ARBA00023125"/>
    </source>
</evidence>
<comment type="subcellular location">
    <subcellularLocation>
        <location evidence="1">Nucleus</location>
    </subcellularLocation>
</comment>
<evidence type="ECO:0000313" key="9">
    <source>
        <dbReference type="EMBL" id="KAJ4969201.1"/>
    </source>
</evidence>
<sequence>MATVTASSTTSLVMQAGLVERGSAGAMLSPVLNGSGRNKYHYFFTQRKRKHQQGSRASRQAEGGSLWKATSGEKPIKNSKSDKIGFQTILVYHQNNQGKKIKTNWIMYEFRTTNTTTVNKPYEWVVCRIHEREDKKAAEHQENNQVVMNIINKEEEEEDLGLAAEYQENINEVVMNIANEEEEEDLGLVAEHQENINEVVMNITNEEEEEEDLGLTAEHQENVNEVVMNITNEGKEEDLGPAAEHQENINEVVMNITNGEEEEDLGLGAEHQENINEVVMNISNEEEEDHGGLLQGEENKAIDEEFDQLLSHFTDGCGGFFEQELNVDVNLDYADYADMDFPESWDWSLLGVGQVFGWTFVDSKATETLEN</sequence>
<dbReference type="GO" id="GO:0005634">
    <property type="term" value="C:nucleus"/>
    <property type="evidence" value="ECO:0007669"/>
    <property type="project" value="UniProtKB-SubCell"/>
</dbReference>
<dbReference type="InterPro" id="IPR036093">
    <property type="entry name" value="NAC_dom_sf"/>
</dbReference>
<evidence type="ECO:0000313" key="10">
    <source>
        <dbReference type="Proteomes" id="UP001141806"/>
    </source>
</evidence>